<dbReference type="GO" id="GO:0005524">
    <property type="term" value="F:ATP binding"/>
    <property type="evidence" value="ECO:0007669"/>
    <property type="project" value="InterPro"/>
</dbReference>
<dbReference type="InterPro" id="IPR011528">
    <property type="entry name" value="NERD"/>
</dbReference>
<evidence type="ECO:0000313" key="3">
    <source>
        <dbReference type="Proteomes" id="UP000629098"/>
    </source>
</evidence>
<dbReference type="AlphaFoldDB" id="A0A8J6XIL9"/>
<dbReference type="EMBL" id="JACXAE010000023">
    <property type="protein sequence ID" value="MBD2771396.1"/>
    <property type="molecule type" value="Genomic_DNA"/>
</dbReference>
<dbReference type="InterPro" id="IPR027417">
    <property type="entry name" value="P-loop_NTPase"/>
</dbReference>
<dbReference type="SUPFAM" id="SSF52540">
    <property type="entry name" value="P-loop containing nucleoside triphosphate hydrolases"/>
    <property type="match status" value="1"/>
</dbReference>
<keyword evidence="3" id="KW-1185">Reference proteome</keyword>
<dbReference type="Gene3D" id="3.40.50.300">
    <property type="entry name" value="P-loop containing nucleotide triphosphate hydrolases"/>
    <property type="match status" value="2"/>
</dbReference>
<feature type="domain" description="NERD" evidence="1">
    <location>
        <begin position="13"/>
        <end position="113"/>
    </location>
</feature>
<dbReference type="InterPro" id="IPR000212">
    <property type="entry name" value="DNA_helicase_UvrD/REP"/>
</dbReference>
<reference evidence="2" key="1">
    <citation type="submission" date="2020-09" db="EMBL/GenBank/DDBJ databases">
        <title>Iningainema tapete sp. nov. (Scytonemataceae, Cyanobacteria) from greenhouses in central Florida (USA) produces two types of nodularin with biosynthetic potential for microcystin-LR and anabaenopeptins.</title>
        <authorList>
            <person name="Berthold D.E."/>
            <person name="Lefler F.W."/>
            <person name="Huang I.-S."/>
            <person name="Abdulla H."/>
            <person name="Zimba P.V."/>
            <person name="Laughinghouse H.D. IV."/>
        </authorList>
    </citation>
    <scope>NUCLEOTIDE SEQUENCE</scope>
    <source>
        <strain evidence="2">BLCCT55</strain>
    </source>
</reference>
<dbReference type="GO" id="GO:0000725">
    <property type="term" value="P:recombinational repair"/>
    <property type="evidence" value="ECO:0007669"/>
    <property type="project" value="TreeGrafter"/>
</dbReference>
<dbReference type="Proteomes" id="UP000629098">
    <property type="component" value="Unassembled WGS sequence"/>
</dbReference>
<gene>
    <name evidence="2" type="ORF">ICL16_04500</name>
</gene>
<dbReference type="RefSeq" id="WP_190825693.1">
    <property type="nucleotide sequence ID" value="NZ_CAWPPI010000023.1"/>
</dbReference>
<dbReference type="PANTHER" id="PTHR11070:SF2">
    <property type="entry name" value="ATP-DEPENDENT DNA HELICASE SRS2"/>
    <property type="match status" value="1"/>
</dbReference>
<dbReference type="Pfam" id="PF08378">
    <property type="entry name" value="NERD"/>
    <property type="match status" value="1"/>
</dbReference>
<dbReference type="GO" id="GO:0003677">
    <property type="term" value="F:DNA binding"/>
    <property type="evidence" value="ECO:0007669"/>
    <property type="project" value="InterPro"/>
</dbReference>
<name>A0A8J6XIL9_9CYAN</name>
<dbReference type="GO" id="GO:0005829">
    <property type="term" value="C:cytosol"/>
    <property type="evidence" value="ECO:0007669"/>
    <property type="project" value="TreeGrafter"/>
</dbReference>
<dbReference type="GO" id="GO:0033202">
    <property type="term" value="C:DNA helicase complex"/>
    <property type="evidence" value="ECO:0007669"/>
    <property type="project" value="TreeGrafter"/>
</dbReference>
<organism evidence="2 3">
    <name type="scientific">Iningainema tapete BLCC-T55</name>
    <dbReference type="NCBI Taxonomy" id="2748662"/>
    <lineage>
        <taxon>Bacteria</taxon>
        <taxon>Bacillati</taxon>
        <taxon>Cyanobacteriota</taxon>
        <taxon>Cyanophyceae</taxon>
        <taxon>Nostocales</taxon>
        <taxon>Scytonemataceae</taxon>
        <taxon>Iningainema tapete</taxon>
    </lineage>
</organism>
<dbReference type="PANTHER" id="PTHR11070">
    <property type="entry name" value="UVRD / RECB / PCRA DNA HELICASE FAMILY MEMBER"/>
    <property type="match status" value="1"/>
</dbReference>
<proteinExistence type="predicted"/>
<evidence type="ECO:0000313" key="2">
    <source>
        <dbReference type="EMBL" id="MBD2771396.1"/>
    </source>
</evidence>
<accession>A0A8J6XIL9</accession>
<protein>
    <submittedName>
        <fullName evidence="2">NERD domain-containing protein</fullName>
    </submittedName>
</protein>
<comment type="caution">
    <text evidence="2">The sequence shown here is derived from an EMBL/GenBank/DDBJ whole genome shotgun (WGS) entry which is preliminary data.</text>
</comment>
<evidence type="ECO:0000259" key="1">
    <source>
        <dbReference type="Pfam" id="PF08378"/>
    </source>
</evidence>
<sequence>MEFFPYEPFDNNQAQKKVWDSIKEAFKDDPGVAYYRYPIFTRSGRLNREPDILILHRELGLWVIECKGCKIDNILSIQGHEWRMNNWYSEIETPVAQAENQMYAVKNKLTDCEETRGLVSFNFRVALPFISKQEWQTKGFHDLPSTQGVVLLADNLTPKAFKNKITESAQDNPQKIMSDKQWENVKGVLGGTLTAKPPRPVSTGTAANNPIRVISAIESQLKKLDETQQRIAFEVPPGPQRIRGLAGTGKTVLLAKRAAKIHFVHPDWQIAFIFFTQALYEQITELIGLYYREMTGGEEPDWRKIHILHSWGARDRAGFYRSLAMRCGATYRDLNRARAELKSGSPSSLFEYVCNCFEQEVPNPPTLYDVALIDEGQDLPPSFYRMVRGTLSDSKRLYWAYDEAQGIGSLIVPEPVTIFGLTQDGKRVVDLGGPNPDGTITPPTYSNGIPRNWVMRRCYRTPRLLLMTAHAINMGLFRYPKPLQGVTTKLHWDRLGYEATGDFRRIGSSIKITRPAKYSPHPIDQEDFKLHDALGSPLVIQTFATEEEEIDWIAEQVANDIKLGFHPWDIMITGPTGHNESQGPPWDRKNAYFPKLKLALEQHGVPSLIAGVDTSKDIFRMDGYVTISTIFRAKGNEAWKIYACRFQYATRPLEFRKDTEIHKRNEAFVALTRARIWCVVTGLEGESLIFNELQKAKQQYPNFTFPAFNKNSLGRIYDKEEGEDTDAEEVNVS</sequence>
<dbReference type="GO" id="GO:0043138">
    <property type="term" value="F:3'-5' DNA helicase activity"/>
    <property type="evidence" value="ECO:0007669"/>
    <property type="project" value="TreeGrafter"/>
</dbReference>